<evidence type="ECO:0000256" key="1">
    <source>
        <dbReference type="ARBA" id="ARBA00004123"/>
    </source>
</evidence>
<evidence type="ECO:0000259" key="6">
    <source>
        <dbReference type="PROSITE" id="PS50039"/>
    </source>
</evidence>
<evidence type="ECO:0000256" key="3">
    <source>
        <dbReference type="ARBA" id="ARBA00023242"/>
    </source>
</evidence>
<dbReference type="InterPro" id="IPR030456">
    <property type="entry name" value="TF_fork_head_CS_2"/>
</dbReference>
<proteinExistence type="predicted"/>
<feature type="compositionally biased region" description="Low complexity" evidence="5">
    <location>
        <begin position="720"/>
        <end position="729"/>
    </location>
</feature>
<evidence type="ECO:0000256" key="4">
    <source>
        <dbReference type="PROSITE-ProRule" id="PRU00089"/>
    </source>
</evidence>
<dbReference type="PROSITE" id="PS50039">
    <property type="entry name" value="FORK_HEAD_3"/>
    <property type="match status" value="1"/>
</dbReference>
<protein>
    <recommendedName>
        <fullName evidence="6">Fork-head domain-containing protein</fullName>
    </recommendedName>
</protein>
<evidence type="ECO:0000313" key="8">
    <source>
        <dbReference type="Proteomes" id="UP000267029"/>
    </source>
</evidence>
<dbReference type="EMBL" id="UXSR01005507">
    <property type="protein sequence ID" value="VDD82406.1"/>
    <property type="molecule type" value="Genomic_DNA"/>
</dbReference>
<feature type="compositionally biased region" description="Basic and acidic residues" evidence="5">
    <location>
        <begin position="502"/>
        <end position="514"/>
    </location>
</feature>
<feature type="compositionally biased region" description="Acidic residues" evidence="5">
    <location>
        <begin position="263"/>
        <end position="279"/>
    </location>
</feature>
<dbReference type="PANTHER" id="PTHR46262:SF2">
    <property type="entry name" value="FORKHEAD BOX PROTEIN BINIOU"/>
    <property type="match status" value="1"/>
</dbReference>
<feature type="region of interest" description="Disordered" evidence="5">
    <location>
        <begin position="486"/>
        <end position="521"/>
    </location>
</feature>
<dbReference type="GO" id="GO:0009887">
    <property type="term" value="P:animal organ morphogenesis"/>
    <property type="evidence" value="ECO:0007669"/>
    <property type="project" value="TreeGrafter"/>
</dbReference>
<dbReference type="InterPro" id="IPR018122">
    <property type="entry name" value="TF_fork_head_CS_1"/>
</dbReference>
<feature type="domain" description="Fork-head" evidence="6">
    <location>
        <begin position="327"/>
        <end position="421"/>
    </location>
</feature>
<dbReference type="PROSITE" id="PS00658">
    <property type="entry name" value="FORK_HEAD_2"/>
    <property type="match status" value="1"/>
</dbReference>
<feature type="compositionally biased region" description="Polar residues" evidence="5">
    <location>
        <begin position="203"/>
        <end position="227"/>
    </location>
</feature>
<feature type="region of interest" description="Disordered" evidence="5">
    <location>
        <begin position="262"/>
        <end position="327"/>
    </location>
</feature>
<dbReference type="Gene3D" id="1.10.10.10">
    <property type="entry name" value="Winged helix-like DNA-binding domain superfamily/Winged helix DNA-binding domain"/>
    <property type="match status" value="1"/>
</dbReference>
<dbReference type="AlphaFoldDB" id="A0A0R3UL71"/>
<dbReference type="OrthoDB" id="5402974at2759"/>
<accession>A0A0R3UL71</accession>
<dbReference type="GO" id="GO:0000978">
    <property type="term" value="F:RNA polymerase II cis-regulatory region sequence-specific DNA binding"/>
    <property type="evidence" value="ECO:0007669"/>
    <property type="project" value="TreeGrafter"/>
</dbReference>
<feature type="compositionally biased region" description="Basic residues" evidence="5">
    <location>
        <begin position="86"/>
        <end position="96"/>
    </location>
</feature>
<feature type="region of interest" description="Disordered" evidence="5">
    <location>
        <begin position="1"/>
        <end position="22"/>
    </location>
</feature>
<feature type="DNA-binding region" description="Fork-head" evidence="4">
    <location>
        <begin position="327"/>
        <end position="421"/>
    </location>
</feature>
<keyword evidence="3 4" id="KW-0539">Nucleus</keyword>
<name>A0A0R3UL71_MESCO</name>
<feature type="compositionally biased region" description="Pro residues" evidence="5">
    <location>
        <begin position="730"/>
        <end position="741"/>
    </location>
</feature>
<dbReference type="InterPro" id="IPR001766">
    <property type="entry name" value="Fork_head_dom"/>
</dbReference>
<dbReference type="InterPro" id="IPR036390">
    <property type="entry name" value="WH_DNA-bd_sf"/>
</dbReference>
<dbReference type="PANTHER" id="PTHR46262">
    <property type="entry name" value="FORKHEAD BOX PROTEIN BINIOU"/>
    <property type="match status" value="1"/>
</dbReference>
<gene>
    <name evidence="7" type="ORF">MCOS_LOCUS8409</name>
</gene>
<feature type="compositionally biased region" description="Basic and acidic residues" evidence="5">
    <location>
        <begin position="313"/>
        <end position="327"/>
    </location>
</feature>
<reference evidence="7 8" key="1">
    <citation type="submission" date="2018-10" db="EMBL/GenBank/DDBJ databases">
        <authorList>
            <consortium name="Pathogen Informatics"/>
        </authorList>
    </citation>
    <scope>NUCLEOTIDE SEQUENCE [LARGE SCALE GENOMIC DNA]</scope>
</reference>
<dbReference type="FunFam" id="1.10.10.10:FF:000071">
    <property type="entry name" value="Forkhead box F1"/>
    <property type="match status" value="1"/>
</dbReference>
<dbReference type="PROSITE" id="PS00657">
    <property type="entry name" value="FORK_HEAD_1"/>
    <property type="match status" value="1"/>
</dbReference>
<feature type="region of interest" description="Disordered" evidence="5">
    <location>
        <begin position="193"/>
        <end position="245"/>
    </location>
</feature>
<dbReference type="STRING" id="53468.A0A0R3UL71"/>
<keyword evidence="2 4" id="KW-0238">DNA-binding</keyword>
<dbReference type="PRINTS" id="PR00053">
    <property type="entry name" value="FORKHEAD"/>
</dbReference>
<dbReference type="GO" id="GO:0000981">
    <property type="term" value="F:DNA-binding transcription factor activity, RNA polymerase II-specific"/>
    <property type="evidence" value="ECO:0007669"/>
    <property type="project" value="TreeGrafter"/>
</dbReference>
<feature type="region of interest" description="Disordered" evidence="5">
    <location>
        <begin position="81"/>
        <end position="102"/>
    </location>
</feature>
<dbReference type="Pfam" id="PF00250">
    <property type="entry name" value="Forkhead"/>
    <property type="match status" value="1"/>
</dbReference>
<dbReference type="SMART" id="SM00339">
    <property type="entry name" value="FH"/>
    <property type="match status" value="1"/>
</dbReference>
<dbReference type="Proteomes" id="UP000267029">
    <property type="component" value="Unassembled WGS sequence"/>
</dbReference>
<evidence type="ECO:0000256" key="2">
    <source>
        <dbReference type="ARBA" id="ARBA00023125"/>
    </source>
</evidence>
<keyword evidence="8" id="KW-1185">Reference proteome</keyword>
<evidence type="ECO:0000256" key="5">
    <source>
        <dbReference type="SAM" id="MobiDB-lite"/>
    </source>
</evidence>
<comment type="subcellular location">
    <subcellularLocation>
        <location evidence="1 4">Nucleus</location>
    </subcellularLocation>
</comment>
<feature type="region of interest" description="Disordered" evidence="5">
    <location>
        <begin position="720"/>
        <end position="741"/>
    </location>
</feature>
<dbReference type="SUPFAM" id="SSF46785">
    <property type="entry name" value="Winged helix' DNA-binding domain"/>
    <property type="match status" value="1"/>
</dbReference>
<dbReference type="InterPro" id="IPR036388">
    <property type="entry name" value="WH-like_DNA-bd_sf"/>
</dbReference>
<dbReference type="GO" id="GO:0005634">
    <property type="term" value="C:nucleus"/>
    <property type="evidence" value="ECO:0007669"/>
    <property type="project" value="UniProtKB-SubCell"/>
</dbReference>
<organism evidence="7 8">
    <name type="scientific">Mesocestoides corti</name>
    <name type="common">Flatworm</name>
    <dbReference type="NCBI Taxonomy" id="53468"/>
    <lineage>
        <taxon>Eukaryota</taxon>
        <taxon>Metazoa</taxon>
        <taxon>Spiralia</taxon>
        <taxon>Lophotrochozoa</taxon>
        <taxon>Platyhelminthes</taxon>
        <taxon>Cestoda</taxon>
        <taxon>Eucestoda</taxon>
        <taxon>Cyclophyllidea</taxon>
        <taxon>Mesocestoididae</taxon>
        <taxon>Mesocestoides</taxon>
    </lineage>
</organism>
<dbReference type="InterPro" id="IPR051770">
    <property type="entry name" value="Forkhead_box_regulator"/>
</dbReference>
<evidence type="ECO:0000313" key="7">
    <source>
        <dbReference type="EMBL" id="VDD82406.1"/>
    </source>
</evidence>
<sequence>MAMEGNYLQSHPHPHIYSGLGDHGSDLSAHVVTPHHPHSHSAFLLPPAPAHYRAFGQNDGAPDGLHYHSCLFPESGAWDPDVPHPFHQHHHNHHPHQHENQSCQHEGFFLQDTSDKQTESATSYWSEKLPSPAFGTSWESDPYPGTYPLQATDATFYQEFQSSSPFPSLPGAHSLIPQSTVAYFRGPSPSQYAIGRPLPPAPQSYSAVESSSDACLSSNNTTESSDVVSAGTHPQDGDVKPTLPPIEYYSDRQEFIEPMGECKEDEETEGAENEEGEGEGGERGEGCSDDAALPQAPSSKEEDPDSLNGSDQKSARKEANGGRRSEKPPYSYIALIAMAIRASPNKRCTLSEIYQYLHSKYPFFRGSYTGWKNSVRHNLSLNEVFIKLPKGMGRPGKGHYWTIDPTAEFMFQDGASRRRPRGFRRKCSLSSTTTAVVGTTAAVGAEGQEGQTQSAPFGQLPNPCVLMDSDVAFSQFLLPNMCISTTSSSRNPSGGTPPHPTSEADLKPSEDERSGGGVFYGGGFYNPSMEQQYQNVASFVHQHFQEDVQPMKTEAQSPHYEGPGSLYGILSSVSGTTQASNAVSMWSENGDVRRGSYPELDTEMAQMFDSRRFGMPWKEWEHSNGECKPSPPPHFQPRISTTVEKAAETVASEGSSPSTIMHPHLPPPPLLQTSSESKVQRELIPTMSCNGPRNRITRGPPLHHLAIQTTALASHHHSSIPLSISLSPPASLPTPPHPTSP</sequence>
<dbReference type="CDD" id="cd20020">
    <property type="entry name" value="FH_FOXF"/>
    <property type="match status" value="1"/>
</dbReference>